<sequence length="241" mass="26277">MGKMFLFVSVFGYAVAASAFGGSPGYGPLTIGIIGDSTVCDYPEENPLRGWGQMLPDYLAEDVIVINEAKPGCSTKTFPPERWQKLLAARPDFVLIQFGHNDSHAKGRPESTDADSDFKDYLRRFIREARQAGIAPILVTPPHRRLFKNGQVTHELLPYAKAMKAVADEEGVPLVDLQAMSGDEFQSLGEDGSAFYNVHGKGADDRTHFSEAGARRLAMMVSTNLATIDPSLESVVVISEP</sequence>
<keyword evidence="3" id="KW-0732">Signal</keyword>
<evidence type="ECO:0000259" key="4">
    <source>
        <dbReference type="Pfam" id="PF13472"/>
    </source>
</evidence>
<dbReference type="InterPro" id="IPR037459">
    <property type="entry name" value="RhgT-like"/>
</dbReference>
<dbReference type="Gene3D" id="3.40.50.1110">
    <property type="entry name" value="SGNH hydrolase"/>
    <property type="match status" value="1"/>
</dbReference>
<proteinExistence type="inferred from homology"/>
<organism evidence="5 6">
    <name type="scientific">Ruficoccus amylovorans</name>
    <dbReference type="NCBI Taxonomy" id="1804625"/>
    <lineage>
        <taxon>Bacteria</taxon>
        <taxon>Pseudomonadati</taxon>
        <taxon>Verrucomicrobiota</taxon>
        <taxon>Opitutia</taxon>
        <taxon>Puniceicoccales</taxon>
        <taxon>Cerasicoccaceae</taxon>
        <taxon>Ruficoccus</taxon>
    </lineage>
</organism>
<protein>
    <submittedName>
        <fullName evidence="5">Rhamnogalacturonan acetylesterase</fullName>
    </submittedName>
</protein>
<dbReference type="SUPFAM" id="SSF52266">
    <property type="entry name" value="SGNH hydrolase"/>
    <property type="match status" value="1"/>
</dbReference>
<name>A0A842HJY9_9BACT</name>
<evidence type="ECO:0000256" key="2">
    <source>
        <dbReference type="ARBA" id="ARBA00022801"/>
    </source>
</evidence>
<dbReference type="CDD" id="cd01821">
    <property type="entry name" value="Rhamnogalacturan_acetylesterase_like"/>
    <property type="match status" value="1"/>
</dbReference>
<feature type="domain" description="SGNH hydrolase-type esterase" evidence="4">
    <location>
        <begin position="34"/>
        <end position="216"/>
    </location>
</feature>
<gene>
    <name evidence="5" type="ORF">H5P28_17040</name>
</gene>
<comment type="similarity">
    <text evidence="1">Belongs to the 'GDSL' lipolytic enzyme family.</text>
</comment>
<keyword evidence="2" id="KW-0378">Hydrolase</keyword>
<feature type="chain" id="PRO_5033061019" evidence="3">
    <location>
        <begin position="20"/>
        <end position="241"/>
    </location>
</feature>
<comment type="caution">
    <text evidence="5">The sequence shown here is derived from an EMBL/GenBank/DDBJ whole genome shotgun (WGS) entry which is preliminary data.</text>
</comment>
<dbReference type="PANTHER" id="PTHR43695">
    <property type="entry name" value="PUTATIVE (AFU_ORTHOLOGUE AFUA_2G17250)-RELATED"/>
    <property type="match status" value="1"/>
</dbReference>
<dbReference type="InterPro" id="IPR013830">
    <property type="entry name" value="SGNH_hydro"/>
</dbReference>
<dbReference type="PANTHER" id="PTHR43695:SF1">
    <property type="entry name" value="RHAMNOGALACTURONAN ACETYLESTERASE"/>
    <property type="match status" value="1"/>
</dbReference>
<dbReference type="GO" id="GO:0016788">
    <property type="term" value="F:hydrolase activity, acting on ester bonds"/>
    <property type="evidence" value="ECO:0007669"/>
    <property type="project" value="UniProtKB-ARBA"/>
</dbReference>
<evidence type="ECO:0000256" key="1">
    <source>
        <dbReference type="ARBA" id="ARBA00008668"/>
    </source>
</evidence>
<accession>A0A842HJY9</accession>
<keyword evidence="6" id="KW-1185">Reference proteome</keyword>
<reference evidence="5 6" key="1">
    <citation type="submission" date="2020-07" db="EMBL/GenBank/DDBJ databases">
        <authorList>
            <person name="Feng X."/>
        </authorList>
    </citation>
    <scope>NUCLEOTIDE SEQUENCE [LARGE SCALE GENOMIC DNA]</scope>
    <source>
        <strain evidence="5 6">JCM31066</strain>
    </source>
</reference>
<evidence type="ECO:0000256" key="3">
    <source>
        <dbReference type="SAM" id="SignalP"/>
    </source>
</evidence>
<dbReference type="EMBL" id="JACHVB010000060">
    <property type="protein sequence ID" value="MBC2595974.1"/>
    <property type="molecule type" value="Genomic_DNA"/>
</dbReference>
<dbReference type="InterPro" id="IPR036514">
    <property type="entry name" value="SGNH_hydro_sf"/>
</dbReference>
<dbReference type="AlphaFoldDB" id="A0A842HJY9"/>
<evidence type="ECO:0000313" key="6">
    <source>
        <dbReference type="Proteomes" id="UP000546464"/>
    </source>
</evidence>
<evidence type="ECO:0000313" key="5">
    <source>
        <dbReference type="EMBL" id="MBC2595974.1"/>
    </source>
</evidence>
<feature type="signal peptide" evidence="3">
    <location>
        <begin position="1"/>
        <end position="19"/>
    </location>
</feature>
<dbReference type="Pfam" id="PF13472">
    <property type="entry name" value="Lipase_GDSL_2"/>
    <property type="match status" value="1"/>
</dbReference>
<dbReference type="Proteomes" id="UP000546464">
    <property type="component" value="Unassembled WGS sequence"/>
</dbReference>